<dbReference type="EMBL" id="AFBR01000049">
    <property type="protein sequence ID" value="EGG53974.1"/>
    <property type="molecule type" value="Genomic_DNA"/>
</dbReference>
<gene>
    <name evidence="1" type="ORF">HMPREF9442_01830</name>
</gene>
<comment type="caution">
    <text evidence="1">The sequence shown here is derived from an EMBL/GenBank/DDBJ whole genome shotgun (WGS) entry which is preliminary data.</text>
</comment>
<keyword evidence="2" id="KW-1185">Reference proteome</keyword>
<accession>F3QUF9</accession>
<dbReference type="AlphaFoldDB" id="F3QUF9"/>
<name>F3QUF9_9BACT</name>
<evidence type="ECO:0000313" key="1">
    <source>
        <dbReference type="EMBL" id="EGG53974.1"/>
    </source>
</evidence>
<dbReference type="Proteomes" id="UP000005546">
    <property type="component" value="Unassembled WGS sequence"/>
</dbReference>
<proteinExistence type="predicted"/>
<sequence>MGGEYYPFYRMDISTPEFCKKKTSSFSLCDNPFIMLMLQTEGCFRHPSAKFHFVWRRTENRLPEIEKSFG</sequence>
<dbReference type="STRING" id="762982.HMPREF9442_01830"/>
<reference evidence="1 2" key="1">
    <citation type="submission" date="2011-02" db="EMBL/GenBank/DDBJ databases">
        <authorList>
            <person name="Weinstock G."/>
            <person name="Sodergren E."/>
            <person name="Clifton S."/>
            <person name="Fulton L."/>
            <person name="Fulton B."/>
            <person name="Courtney L."/>
            <person name="Fronick C."/>
            <person name="Harrison M."/>
            <person name="Strong C."/>
            <person name="Farmer C."/>
            <person name="Delahaunty K."/>
            <person name="Markovic C."/>
            <person name="Hall O."/>
            <person name="Minx P."/>
            <person name="Tomlinson C."/>
            <person name="Mitreva M."/>
            <person name="Hou S."/>
            <person name="Chen J."/>
            <person name="Wollam A."/>
            <person name="Pepin K.H."/>
            <person name="Johnson M."/>
            <person name="Bhonagiri V."/>
            <person name="Zhang X."/>
            <person name="Suruliraj S."/>
            <person name="Warren W."/>
            <person name="Chinwalla A."/>
            <person name="Mardis E.R."/>
            <person name="Wilson R.K."/>
        </authorList>
    </citation>
    <scope>NUCLEOTIDE SEQUENCE [LARGE SCALE GENOMIC DNA]</scope>
    <source>
        <strain evidence="1 2">YIT 11841</strain>
    </source>
</reference>
<evidence type="ECO:0000313" key="2">
    <source>
        <dbReference type="Proteomes" id="UP000005546"/>
    </source>
</evidence>
<protein>
    <submittedName>
        <fullName evidence="1">Uncharacterized protein</fullName>
    </submittedName>
</protein>
<dbReference type="HOGENOM" id="CLU_203242_0_0_10"/>
<organism evidence="1 2">
    <name type="scientific">Paraprevotella xylaniphila YIT 11841</name>
    <dbReference type="NCBI Taxonomy" id="762982"/>
    <lineage>
        <taxon>Bacteria</taxon>
        <taxon>Pseudomonadati</taxon>
        <taxon>Bacteroidota</taxon>
        <taxon>Bacteroidia</taxon>
        <taxon>Bacteroidales</taxon>
        <taxon>Prevotellaceae</taxon>
        <taxon>Paraprevotella</taxon>
    </lineage>
</organism>